<evidence type="ECO:0000313" key="2">
    <source>
        <dbReference type="EMBL" id="KYF62801.1"/>
    </source>
</evidence>
<feature type="region of interest" description="Disordered" evidence="1">
    <location>
        <begin position="99"/>
        <end position="123"/>
    </location>
</feature>
<comment type="caution">
    <text evidence="2">The sequence shown here is derived from an EMBL/GenBank/DDBJ whole genome shotgun (WGS) entry which is preliminary data.</text>
</comment>
<feature type="region of interest" description="Disordered" evidence="1">
    <location>
        <begin position="61"/>
        <end position="84"/>
    </location>
</feature>
<feature type="region of interest" description="Disordered" evidence="1">
    <location>
        <begin position="1"/>
        <end position="47"/>
    </location>
</feature>
<accession>A0A150Q467</accession>
<organism evidence="2 3">
    <name type="scientific">Sorangium cellulosum</name>
    <name type="common">Polyangium cellulosum</name>
    <dbReference type="NCBI Taxonomy" id="56"/>
    <lineage>
        <taxon>Bacteria</taxon>
        <taxon>Pseudomonadati</taxon>
        <taxon>Myxococcota</taxon>
        <taxon>Polyangia</taxon>
        <taxon>Polyangiales</taxon>
        <taxon>Polyangiaceae</taxon>
        <taxon>Sorangium</taxon>
    </lineage>
</organism>
<dbReference type="Proteomes" id="UP000075260">
    <property type="component" value="Unassembled WGS sequence"/>
</dbReference>
<evidence type="ECO:0000313" key="3">
    <source>
        <dbReference type="Proteomes" id="UP000075260"/>
    </source>
</evidence>
<evidence type="ECO:0000256" key="1">
    <source>
        <dbReference type="SAM" id="MobiDB-lite"/>
    </source>
</evidence>
<dbReference type="EMBL" id="JEMA01001065">
    <property type="protein sequence ID" value="KYF62801.1"/>
    <property type="molecule type" value="Genomic_DNA"/>
</dbReference>
<feature type="compositionally biased region" description="Acidic residues" evidence="1">
    <location>
        <begin position="72"/>
        <end position="83"/>
    </location>
</feature>
<protein>
    <submittedName>
        <fullName evidence="2">Uncharacterized protein</fullName>
    </submittedName>
</protein>
<feature type="compositionally biased region" description="Polar residues" evidence="1">
    <location>
        <begin position="1"/>
        <end position="11"/>
    </location>
</feature>
<dbReference type="OrthoDB" id="5516927at2"/>
<dbReference type="RefSeq" id="WP_061612483.1">
    <property type="nucleotide sequence ID" value="NZ_JEMA01001065.1"/>
</dbReference>
<reference evidence="2 3" key="1">
    <citation type="submission" date="2014-02" db="EMBL/GenBank/DDBJ databases">
        <title>The small core and large imbalanced accessory genome model reveals a collaborative survival strategy of Sorangium cellulosum strains in nature.</title>
        <authorList>
            <person name="Han K."/>
            <person name="Peng R."/>
            <person name="Blom J."/>
            <person name="Li Y.-Z."/>
        </authorList>
    </citation>
    <scope>NUCLEOTIDE SEQUENCE [LARGE SCALE GENOMIC DNA]</scope>
    <source>
        <strain evidence="2 3">So0008-312</strain>
    </source>
</reference>
<feature type="compositionally biased region" description="Basic and acidic residues" evidence="1">
    <location>
        <begin position="16"/>
        <end position="37"/>
    </location>
</feature>
<proteinExistence type="predicted"/>
<dbReference type="AlphaFoldDB" id="A0A150Q467"/>
<sequence>MQTKQDGSQRAMNRGHGQDFVDAARKSAARADDRHAFIPDPGDGPTEVVDEFAEQIAEQYLASATSGKGDATEDYEDMVDPEEVGGPFVITTAEQEMGYSRDSMNPDDAEVEPFPLVNRSPLG</sequence>
<name>A0A150Q467_SORCE</name>
<gene>
    <name evidence="2" type="ORF">BE15_34235</name>
</gene>